<dbReference type="EMBL" id="MASR01000001">
    <property type="protein sequence ID" value="OFE12405.1"/>
    <property type="molecule type" value="Genomic_DNA"/>
</dbReference>
<evidence type="ECO:0000313" key="1">
    <source>
        <dbReference type="EMBL" id="OFE12405.1"/>
    </source>
</evidence>
<protein>
    <submittedName>
        <fullName evidence="1">Uncharacterized protein</fullName>
    </submittedName>
</protein>
<organism evidence="1 2">
    <name type="scientific">Pseudohongiella acticola</name>
    <dbReference type="NCBI Taxonomy" id="1524254"/>
    <lineage>
        <taxon>Bacteria</taxon>
        <taxon>Pseudomonadati</taxon>
        <taxon>Pseudomonadota</taxon>
        <taxon>Gammaproteobacteria</taxon>
        <taxon>Pseudomonadales</taxon>
        <taxon>Pseudohongiellaceae</taxon>
        <taxon>Pseudohongiella</taxon>
    </lineage>
</organism>
<keyword evidence="2" id="KW-1185">Reference proteome</keyword>
<dbReference type="AlphaFoldDB" id="A0A1E8CJC9"/>
<comment type="caution">
    <text evidence="1">The sequence shown here is derived from an EMBL/GenBank/DDBJ whole genome shotgun (WGS) entry which is preliminary data.</text>
</comment>
<proteinExistence type="predicted"/>
<gene>
    <name evidence="1" type="ORF">PHACT_04015</name>
</gene>
<sequence>MISTQIPGDIVDRHPEPVCSKCDSPLWSQSDGSTVTVDIAHQRETVSQALDKFSNALNSSWQFSHAEYLRLVVGGGLIRDAVLAELFFLRSKGTVLDFTEENRGAVLVRIRPALL</sequence>
<dbReference type="Proteomes" id="UP000175669">
    <property type="component" value="Unassembled WGS sequence"/>
</dbReference>
<dbReference type="RefSeq" id="WP_070116028.1">
    <property type="nucleotide sequence ID" value="NZ_CAXATG010000007.1"/>
</dbReference>
<reference evidence="2" key="1">
    <citation type="submission" date="2016-07" db="EMBL/GenBank/DDBJ databases">
        <authorList>
            <person name="Florea S."/>
            <person name="Webb J.S."/>
            <person name="Jaromczyk J."/>
            <person name="Schardl C.L."/>
        </authorList>
    </citation>
    <scope>NUCLEOTIDE SEQUENCE [LARGE SCALE GENOMIC DNA]</scope>
    <source>
        <strain evidence="2">KCTC 42131</strain>
    </source>
</reference>
<accession>A0A1E8CJC9</accession>
<evidence type="ECO:0000313" key="2">
    <source>
        <dbReference type="Proteomes" id="UP000175669"/>
    </source>
</evidence>
<name>A0A1E8CJC9_9GAMM</name>